<protein>
    <submittedName>
        <fullName evidence="1">Unannotated protein</fullName>
    </submittedName>
</protein>
<accession>A0A6J7RCN7</accession>
<reference evidence="1" key="1">
    <citation type="submission" date="2020-05" db="EMBL/GenBank/DDBJ databases">
        <authorList>
            <person name="Chiriac C."/>
            <person name="Salcher M."/>
            <person name="Ghai R."/>
            <person name="Kavagutti S V."/>
        </authorList>
    </citation>
    <scope>NUCLEOTIDE SEQUENCE</scope>
</reference>
<name>A0A6J7RCN7_9ZZZZ</name>
<proteinExistence type="predicted"/>
<gene>
    <name evidence="1" type="ORF">UFOPK4121_00996</name>
</gene>
<organism evidence="1">
    <name type="scientific">freshwater metagenome</name>
    <dbReference type="NCBI Taxonomy" id="449393"/>
    <lineage>
        <taxon>unclassified sequences</taxon>
        <taxon>metagenomes</taxon>
        <taxon>ecological metagenomes</taxon>
    </lineage>
</organism>
<evidence type="ECO:0000313" key="1">
    <source>
        <dbReference type="EMBL" id="CAB5026542.1"/>
    </source>
</evidence>
<dbReference type="AntiFam" id="ANF00041">
    <property type="entry name" value="Antisense to RNaseP"/>
</dbReference>
<dbReference type="AlphaFoldDB" id="A0A6J7RCN7"/>
<sequence length="106" mass="11129">MLTVTIPLDRQLPAGSSGLPRGVHGRAALPLSDLAPDGVYLATRVTPNAGALLPHLFNLACSARSRAGGLPSAVYFLWHFPASSPDWVLPSILPFGVRTFLGSSHS</sequence>
<dbReference type="EMBL" id="CAFBPQ010000029">
    <property type="protein sequence ID" value="CAB5026542.1"/>
    <property type="molecule type" value="Genomic_DNA"/>
</dbReference>